<evidence type="ECO:0000313" key="3">
    <source>
        <dbReference type="Proteomes" id="UP001202244"/>
    </source>
</evidence>
<gene>
    <name evidence="2" type="ORF">MMF93_04570</name>
</gene>
<dbReference type="Proteomes" id="UP001202244">
    <property type="component" value="Chromosome"/>
</dbReference>
<dbReference type="InterPro" id="IPR008634">
    <property type="entry name" value="Gas-vesicle_GvpO"/>
</dbReference>
<dbReference type="EMBL" id="CP093846">
    <property type="protein sequence ID" value="UNS95847.1"/>
    <property type="molecule type" value="Genomic_DNA"/>
</dbReference>
<sequence length="140" mass="15113">MPEQREQRARPAATSASKPAAKTASRSTSKPASKPASKSASRGATRSGSTSASATASKGPEEAARRASRSLTRLIGHETEGISAVRRAENGWRVHVDVLEVPRIPDTTSLLATYEVELDSKGHLAQYRRIRRYRRGASDD</sequence>
<reference evidence="2 3" key="1">
    <citation type="journal article" date="2023" name="Microbiol. Spectr.">
        <title>Synergy between Genome Mining, Metabolomics, and Bioinformatics Uncovers Antibacterial Chlorinated Carbazole Alkaloids and Their Biosynthetic Gene Cluster from Streptomyces tubbatahanensis sp. nov., a Novel Actinomycete Isolated from Sulu Sea, Philippines.</title>
        <authorList>
            <person name="Tenebro C.P."/>
            <person name="Trono D.J.V.L."/>
            <person name="Balida L.A.P."/>
            <person name="Bayog L.K.A."/>
            <person name="Bruna J.R."/>
            <person name="Sabido E.M."/>
            <person name="Caspe D.P.C."/>
            <person name="de Los Santos E.L.C."/>
            <person name="Saludes J.P."/>
            <person name="Dalisay D.S."/>
        </authorList>
    </citation>
    <scope>NUCLEOTIDE SEQUENCE [LARGE SCALE GENOMIC DNA]</scope>
    <source>
        <strain evidence="2 3">DSD3025</strain>
    </source>
</reference>
<feature type="compositionally biased region" description="Low complexity" evidence="1">
    <location>
        <begin position="10"/>
        <end position="58"/>
    </location>
</feature>
<protein>
    <submittedName>
        <fullName evidence="2">Gas vesicle protein</fullName>
    </submittedName>
</protein>
<dbReference type="Pfam" id="PF05800">
    <property type="entry name" value="GvpO"/>
    <property type="match status" value="1"/>
</dbReference>
<accession>A0ABY3XN33</accession>
<feature type="region of interest" description="Disordered" evidence="1">
    <location>
        <begin position="1"/>
        <end position="78"/>
    </location>
</feature>
<evidence type="ECO:0000256" key="1">
    <source>
        <dbReference type="SAM" id="MobiDB-lite"/>
    </source>
</evidence>
<keyword evidence="3" id="KW-1185">Reference proteome</keyword>
<name>A0ABY3XN33_9ACTN</name>
<proteinExistence type="predicted"/>
<organism evidence="2 3">
    <name type="scientific">Streptomyces tubbatahanensis</name>
    <dbReference type="NCBI Taxonomy" id="2923272"/>
    <lineage>
        <taxon>Bacteria</taxon>
        <taxon>Bacillati</taxon>
        <taxon>Actinomycetota</taxon>
        <taxon>Actinomycetes</taxon>
        <taxon>Kitasatosporales</taxon>
        <taxon>Streptomycetaceae</taxon>
        <taxon>Streptomyces</taxon>
    </lineage>
</organism>
<dbReference type="RefSeq" id="WP_242749763.1">
    <property type="nucleotide sequence ID" value="NZ_CP093846.1"/>
</dbReference>
<evidence type="ECO:0000313" key="2">
    <source>
        <dbReference type="EMBL" id="UNS95847.1"/>
    </source>
</evidence>